<feature type="signal peptide" evidence="3">
    <location>
        <begin position="1"/>
        <end position="23"/>
    </location>
</feature>
<dbReference type="PANTHER" id="PTHR46825:SF11">
    <property type="entry name" value="PENICILLIN-BINDING PROTEIN 4"/>
    <property type="match status" value="1"/>
</dbReference>
<dbReference type="AlphaFoldDB" id="H6LHN5"/>
<dbReference type="RefSeq" id="WP_014354817.1">
    <property type="nucleotide sequence ID" value="NC_016894.1"/>
</dbReference>
<reference evidence="5 6" key="2">
    <citation type="journal article" date="2012" name="PLoS ONE">
        <title>An ancient pathway combining carbon dioxide fixation with the generation and utilization of a sodium ion gradient for ATP synthesis.</title>
        <authorList>
            <person name="Poehlein A."/>
            <person name="Schmidt S."/>
            <person name="Kaster A.K."/>
            <person name="Goenrich M."/>
            <person name="Vollmers J."/>
            <person name="Thurmer A."/>
            <person name="Bertsch J."/>
            <person name="Schuchmann K."/>
            <person name="Voigt B."/>
            <person name="Hecker M."/>
            <person name="Daniel R."/>
            <person name="Thauer R.K."/>
            <person name="Gottschalk G."/>
            <person name="Muller V."/>
        </authorList>
    </citation>
    <scope>NUCLEOTIDE SEQUENCE [LARGE SCALE GENOMIC DNA]</scope>
    <source>
        <strain evidence="6">ATCC 29683 / DSM 1030 / JCM 2381 / KCTC 1655 / WB1</strain>
    </source>
</reference>
<evidence type="ECO:0000256" key="3">
    <source>
        <dbReference type="SAM" id="SignalP"/>
    </source>
</evidence>
<dbReference type="InterPro" id="IPR012338">
    <property type="entry name" value="Beta-lactam/transpept-like"/>
</dbReference>
<evidence type="ECO:0000313" key="5">
    <source>
        <dbReference type="EMBL" id="AFA47214.1"/>
    </source>
</evidence>
<dbReference type="EMBL" id="CP002987">
    <property type="protein sequence ID" value="AFA47214.1"/>
    <property type="molecule type" value="Genomic_DNA"/>
</dbReference>
<dbReference type="HOGENOM" id="CLU_012124_0_0_9"/>
<organism evidence="5 6">
    <name type="scientific">Acetobacterium woodii (strain ATCC 29683 / DSM 1030 / JCM 2381 / KCTC 1655 / WB1)</name>
    <dbReference type="NCBI Taxonomy" id="931626"/>
    <lineage>
        <taxon>Bacteria</taxon>
        <taxon>Bacillati</taxon>
        <taxon>Bacillota</taxon>
        <taxon>Clostridia</taxon>
        <taxon>Eubacteriales</taxon>
        <taxon>Eubacteriaceae</taxon>
        <taxon>Acetobacterium</taxon>
    </lineage>
</organism>
<dbReference type="KEGG" id="awo:Awo_c04130"/>
<dbReference type="eggNOG" id="COG1680">
    <property type="taxonomic scope" value="Bacteria"/>
</dbReference>
<feature type="chain" id="PRO_5003605058" evidence="3">
    <location>
        <begin position="24"/>
        <end position="664"/>
    </location>
</feature>
<evidence type="ECO:0000259" key="4">
    <source>
        <dbReference type="Pfam" id="PF00144"/>
    </source>
</evidence>
<keyword evidence="2" id="KW-0472">Membrane</keyword>
<protein>
    <submittedName>
        <fullName evidence="5">Putative penicillin-binding protein</fullName>
    </submittedName>
</protein>
<keyword evidence="6" id="KW-1185">Reference proteome</keyword>
<dbReference type="InterPro" id="IPR001466">
    <property type="entry name" value="Beta-lactam-related"/>
</dbReference>
<dbReference type="GO" id="GO:0016020">
    <property type="term" value="C:membrane"/>
    <property type="evidence" value="ECO:0007669"/>
    <property type="project" value="UniProtKB-SubCell"/>
</dbReference>
<dbReference type="Gene3D" id="3.40.710.10">
    <property type="entry name" value="DD-peptidase/beta-lactamase superfamily"/>
    <property type="match status" value="1"/>
</dbReference>
<evidence type="ECO:0000256" key="1">
    <source>
        <dbReference type="ARBA" id="ARBA00004370"/>
    </source>
</evidence>
<dbReference type="Proteomes" id="UP000007177">
    <property type="component" value="Chromosome"/>
</dbReference>
<dbReference type="OrthoDB" id="9797709at2"/>
<dbReference type="PANTHER" id="PTHR46825">
    <property type="entry name" value="D-ALANYL-D-ALANINE-CARBOXYPEPTIDASE/ENDOPEPTIDASE AMPH"/>
    <property type="match status" value="1"/>
</dbReference>
<dbReference type="STRING" id="931626.Awo_c04130"/>
<dbReference type="Pfam" id="PF00144">
    <property type="entry name" value="Beta-lactamase"/>
    <property type="match status" value="1"/>
</dbReference>
<evidence type="ECO:0000256" key="2">
    <source>
        <dbReference type="ARBA" id="ARBA00023136"/>
    </source>
</evidence>
<sequence length="664" mass="71901">MKKKMLIIGLSFLLFLVPLSGCATTSPSHSYDKTIATARTEIWKAISGGGASSATVAIIDNGEIVYEEGFAMANRVEALSADTNTQFNIGSISKVFTATAVMQLVEAGKVDLDQPVVNYVPDFVMQDARYKNITVRMLLNHSSGLPGTDYTDGFATKKDPNFLAMFMSYLANSNLKDDPGMVSVYCNDGFTLAEVLIERVSGQSYADYMKAQIFSKANMDNSSCNFTADNTNIALKYNNEDGTALPAEYVNLMGTGGISSTAADLCRFGDALLNKKIISKESLAESMNPQYASETVPAGKPITSYGLGWDMVNVPEFADQGIQVLSKNGGTLQFNSQLYVLPKEGLSVALIFAGSADTTAITNKITKALLEEKGIVQNSETKLTMTAKTAQIPDQLMSFAGYYGANGSTIKVGFNKEKGLLDYQEFNGTQFVSTGNYTYQDDGYFYLPSGNRMSFSNSFGKKLILQSLPTSDYSIVVAEAITATNPVDTQNFADKWWIPTNFKATDLNTFAAATGSIADLPGFIYFGGDGTFTPYPLKDANTAVMALAYARDLVEPRITEVNGKKVLSAMSYTFMDANDVPILQNGEVISILAANQNQIRKLDKNGTFSATLPEGGRLIIYDANFTVVYDSLLSNKKKTSVTAGSYLLFIGNEGDSLEYTYTDN</sequence>
<evidence type="ECO:0000313" key="6">
    <source>
        <dbReference type="Proteomes" id="UP000007177"/>
    </source>
</evidence>
<dbReference type="InterPro" id="IPR050491">
    <property type="entry name" value="AmpC-like"/>
</dbReference>
<proteinExistence type="predicted"/>
<accession>H6LHN5</accession>
<reference evidence="6" key="1">
    <citation type="submission" date="2011-07" db="EMBL/GenBank/DDBJ databases">
        <title>Complete genome sequence of Acetobacterium woodii.</title>
        <authorList>
            <person name="Poehlein A."/>
            <person name="Schmidt S."/>
            <person name="Kaster A.-K."/>
            <person name="Goenrich M."/>
            <person name="Vollmers J."/>
            <person name="Thuermer A."/>
            <person name="Gottschalk G."/>
            <person name="Thauer R.K."/>
            <person name="Daniel R."/>
            <person name="Mueller V."/>
        </authorList>
    </citation>
    <scope>NUCLEOTIDE SEQUENCE [LARGE SCALE GENOMIC DNA]</scope>
    <source>
        <strain evidence="6">ATCC 29683 / DSM 1030 / JCM 2381 / KCTC 1655 / WB1</strain>
    </source>
</reference>
<keyword evidence="3" id="KW-0732">Signal</keyword>
<dbReference type="SUPFAM" id="SSF56601">
    <property type="entry name" value="beta-lactamase/transpeptidase-like"/>
    <property type="match status" value="1"/>
</dbReference>
<comment type="subcellular location">
    <subcellularLocation>
        <location evidence="1">Membrane</location>
    </subcellularLocation>
</comment>
<gene>
    <name evidence="5" type="ordered locus">Awo_c04130</name>
</gene>
<name>H6LHN5_ACEWD</name>
<feature type="domain" description="Beta-lactamase-related" evidence="4">
    <location>
        <begin position="49"/>
        <end position="356"/>
    </location>
</feature>